<evidence type="ECO:0000256" key="4">
    <source>
        <dbReference type="ARBA" id="ARBA00023069"/>
    </source>
</evidence>
<comment type="function">
    <text evidence="7">Microtubule inner protein (MIP) part of the dynein-decorated doublet microtubules (DMTs) in cilia axoneme, which is required for motile cilia beating.</text>
</comment>
<name>A0AAW0ZD11_9HYME</name>
<gene>
    <name evidence="9" type="ORF">QLX08_010273</name>
</gene>
<organism evidence="9 10">
    <name type="scientific">Tetragonisca angustula</name>
    <dbReference type="NCBI Taxonomy" id="166442"/>
    <lineage>
        <taxon>Eukaryota</taxon>
        <taxon>Metazoa</taxon>
        <taxon>Ecdysozoa</taxon>
        <taxon>Arthropoda</taxon>
        <taxon>Hexapoda</taxon>
        <taxon>Insecta</taxon>
        <taxon>Pterygota</taxon>
        <taxon>Neoptera</taxon>
        <taxon>Endopterygota</taxon>
        <taxon>Hymenoptera</taxon>
        <taxon>Apocrita</taxon>
        <taxon>Aculeata</taxon>
        <taxon>Apoidea</taxon>
        <taxon>Anthophila</taxon>
        <taxon>Apidae</taxon>
        <taxon>Tetragonisca</taxon>
    </lineage>
</organism>
<keyword evidence="2" id="KW-0963">Cytoplasm</keyword>
<evidence type="ECO:0000256" key="1">
    <source>
        <dbReference type="ARBA" id="ARBA00004611"/>
    </source>
</evidence>
<evidence type="ECO:0000256" key="6">
    <source>
        <dbReference type="ARBA" id="ARBA00023273"/>
    </source>
</evidence>
<evidence type="ECO:0000256" key="7">
    <source>
        <dbReference type="ARBA" id="ARBA00035003"/>
    </source>
</evidence>
<evidence type="ECO:0000256" key="8">
    <source>
        <dbReference type="ARBA" id="ARBA00046435"/>
    </source>
</evidence>
<sequence>MNAMDWNIKQQCLDSTLSLTDVRKKLFPTSKLDRALVLSENKYTPKTLVGNWFERRASDIRQPDDWRTLYELDYKLHVNKTWKINQITKWENKLVQEGLPPEQFFDHKREYYSNMTTTYDLCYNILPKDLKEPNIRSYNARQRKWVPEQDLTKSFGTLTQFGLKDAIKEELYKNSEEGIAKCRWLSTYREEIGKLQPLNIERNTQFHRRKINFNVPDLTRFELSDSEHCSLPMKIKNSISYKI</sequence>
<dbReference type="PANTHER" id="PTHR31180:SF2">
    <property type="entry name" value="CILIA- AND FLAGELLA-ASSOCIATED PROTEIN 107"/>
    <property type="match status" value="1"/>
</dbReference>
<dbReference type="GO" id="GO:0005879">
    <property type="term" value="C:axonemal microtubule"/>
    <property type="evidence" value="ECO:0007669"/>
    <property type="project" value="TreeGrafter"/>
</dbReference>
<keyword evidence="10" id="KW-1185">Reference proteome</keyword>
<keyword evidence="4" id="KW-0969">Cilium</keyword>
<comment type="subunit">
    <text evidence="8">Microtubule inner protein component of sperm flagellar doublet microtubules.</text>
</comment>
<comment type="subcellular location">
    <subcellularLocation>
        <location evidence="1">Cytoplasm</location>
        <location evidence="1">Cytoskeleton</location>
        <location evidence="1">Flagellum axoneme</location>
    </subcellularLocation>
</comment>
<keyword evidence="5" id="KW-0206">Cytoskeleton</keyword>
<dbReference type="AlphaFoldDB" id="A0AAW0ZD11"/>
<keyword evidence="6" id="KW-0966">Cell projection</keyword>
<dbReference type="InterPro" id="IPR054709">
    <property type="entry name" value="CFAP107"/>
</dbReference>
<evidence type="ECO:0000313" key="9">
    <source>
        <dbReference type="EMBL" id="KAK9295379.1"/>
    </source>
</evidence>
<dbReference type="Pfam" id="PF22595">
    <property type="entry name" value="CFAP107"/>
    <property type="match status" value="1"/>
</dbReference>
<dbReference type="InterPro" id="IPR037662">
    <property type="entry name" value="CFAP68/107"/>
</dbReference>
<evidence type="ECO:0000256" key="2">
    <source>
        <dbReference type="ARBA" id="ARBA00022490"/>
    </source>
</evidence>
<dbReference type="Proteomes" id="UP001432146">
    <property type="component" value="Unassembled WGS sequence"/>
</dbReference>
<dbReference type="EMBL" id="JAWNGG020000266">
    <property type="protein sequence ID" value="KAK9295379.1"/>
    <property type="molecule type" value="Genomic_DNA"/>
</dbReference>
<dbReference type="PANTHER" id="PTHR31180">
    <property type="entry name" value="CILIA- AND FLAGELLA-ASSOCIATED PROTEIN 107-RELATED"/>
    <property type="match status" value="1"/>
</dbReference>
<evidence type="ECO:0000256" key="5">
    <source>
        <dbReference type="ARBA" id="ARBA00023212"/>
    </source>
</evidence>
<accession>A0AAW0ZD11</accession>
<dbReference type="GO" id="GO:0030317">
    <property type="term" value="P:flagellated sperm motility"/>
    <property type="evidence" value="ECO:0007669"/>
    <property type="project" value="InterPro"/>
</dbReference>
<proteinExistence type="predicted"/>
<comment type="caution">
    <text evidence="9">The sequence shown here is derived from an EMBL/GenBank/DDBJ whole genome shotgun (WGS) entry which is preliminary data.</text>
</comment>
<keyword evidence="3" id="KW-0282">Flagellum</keyword>
<protein>
    <submittedName>
        <fullName evidence="9">Uncharacterized protein</fullName>
    </submittedName>
</protein>
<reference evidence="9 10" key="1">
    <citation type="submission" date="2024-05" db="EMBL/GenBank/DDBJ databases">
        <title>The nuclear and mitochondrial genome assemblies of Tetragonisca angustula (Apidae: Meliponini), a tiny yet remarkable pollinator in the Neotropics.</title>
        <authorList>
            <person name="Ferrari R."/>
            <person name="Ricardo P.C."/>
            <person name="Dias F.C."/>
            <person name="Araujo N.S."/>
            <person name="Soares D.O."/>
            <person name="Zhou Q.-S."/>
            <person name="Zhu C.-D."/>
            <person name="Coutinho L."/>
            <person name="Airas M.C."/>
            <person name="Batista T.M."/>
        </authorList>
    </citation>
    <scope>NUCLEOTIDE SEQUENCE [LARGE SCALE GENOMIC DNA]</scope>
    <source>
        <strain evidence="9">ASF017062</strain>
        <tissue evidence="9">Abdomen</tissue>
    </source>
</reference>
<evidence type="ECO:0000256" key="3">
    <source>
        <dbReference type="ARBA" id="ARBA00022846"/>
    </source>
</evidence>
<evidence type="ECO:0000313" key="10">
    <source>
        <dbReference type="Proteomes" id="UP001432146"/>
    </source>
</evidence>